<proteinExistence type="predicted"/>
<dbReference type="KEGG" id="cgc:Cyagr_3057"/>
<name>K9PC32_CYAGP</name>
<evidence type="ECO:0000313" key="1">
    <source>
        <dbReference type="EMBL" id="AFY30139.1"/>
    </source>
</evidence>
<dbReference type="Proteomes" id="UP000010388">
    <property type="component" value="Chromosome"/>
</dbReference>
<gene>
    <name evidence="1" type="ordered locus">Cyagr_3057</name>
</gene>
<dbReference type="STRING" id="292564.Cyagr_3057"/>
<organism evidence="1 2">
    <name type="scientific">Cyanobium gracile (strain ATCC 27147 / PCC 6307)</name>
    <dbReference type="NCBI Taxonomy" id="292564"/>
    <lineage>
        <taxon>Bacteria</taxon>
        <taxon>Bacillati</taxon>
        <taxon>Cyanobacteriota</taxon>
        <taxon>Cyanophyceae</taxon>
        <taxon>Synechococcales</taxon>
        <taxon>Prochlorococcaceae</taxon>
        <taxon>Cyanobium</taxon>
    </lineage>
</organism>
<accession>K9PC32</accession>
<reference evidence="2" key="1">
    <citation type="journal article" date="2013" name="Proc. Natl. Acad. Sci. U.S.A.">
        <title>Improving the coverage of the cyanobacterial phylum using diversity-driven genome sequencing.</title>
        <authorList>
            <person name="Shih P.M."/>
            <person name="Wu D."/>
            <person name="Latifi A."/>
            <person name="Axen S.D."/>
            <person name="Fewer D.P."/>
            <person name="Talla E."/>
            <person name="Calteau A."/>
            <person name="Cai F."/>
            <person name="Tandeau de Marsac N."/>
            <person name="Rippka R."/>
            <person name="Herdman M."/>
            <person name="Sivonen K."/>
            <person name="Coursin T."/>
            <person name="Laurent T."/>
            <person name="Goodwin L."/>
            <person name="Nolan M."/>
            <person name="Davenport K.W."/>
            <person name="Han C.S."/>
            <person name="Rubin E.M."/>
            <person name="Eisen J.A."/>
            <person name="Woyke T."/>
            <person name="Gugger M."/>
            <person name="Kerfeld C.A."/>
        </authorList>
    </citation>
    <scope>NUCLEOTIDE SEQUENCE [LARGE SCALE GENOMIC DNA]</scope>
    <source>
        <strain evidence="2">ATCC 27147 / PCC 6307</strain>
    </source>
</reference>
<protein>
    <submittedName>
        <fullName evidence="1">Uncharacterized protein</fullName>
    </submittedName>
</protein>
<dbReference type="AlphaFoldDB" id="K9PC32"/>
<evidence type="ECO:0000313" key="2">
    <source>
        <dbReference type="Proteomes" id="UP000010388"/>
    </source>
</evidence>
<sequence length="101" mass="11210">MLQFGKRDFAMNYKLDDESKSRIEDLSDLRDYVSAIRAQVRASEDGQDEIQVLISLLSSFPIADPSADTGKLLNSIATAVRQRAKDLPVSTVISFSKEGEE</sequence>
<dbReference type="HOGENOM" id="CLU_2286836_0_0_3"/>
<dbReference type="EMBL" id="CP003495">
    <property type="protein sequence ID" value="AFY30139.1"/>
    <property type="molecule type" value="Genomic_DNA"/>
</dbReference>